<feature type="transmembrane region" description="Helical" evidence="6">
    <location>
        <begin position="143"/>
        <end position="162"/>
    </location>
</feature>
<keyword evidence="2" id="KW-1003">Cell membrane</keyword>
<dbReference type="PANTHER" id="PTHR30354">
    <property type="entry name" value="GNT FAMILY GLUCONATE TRANSPORTER"/>
    <property type="match status" value="1"/>
</dbReference>
<evidence type="ECO:0000313" key="9">
    <source>
        <dbReference type="Proteomes" id="UP000760668"/>
    </source>
</evidence>
<dbReference type="EMBL" id="DYUC01000008">
    <property type="protein sequence ID" value="HJG85515.1"/>
    <property type="molecule type" value="Genomic_DNA"/>
</dbReference>
<feature type="transmembrane region" description="Helical" evidence="6">
    <location>
        <begin position="313"/>
        <end position="330"/>
    </location>
</feature>
<evidence type="ECO:0000256" key="2">
    <source>
        <dbReference type="ARBA" id="ARBA00022475"/>
    </source>
</evidence>
<feature type="transmembrane region" description="Helical" evidence="6">
    <location>
        <begin position="66"/>
        <end position="85"/>
    </location>
</feature>
<dbReference type="GO" id="GO:0005886">
    <property type="term" value="C:plasma membrane"/>
    <property type="evidence" value="ECO:0007669"/>
    <property type="project" value="TreeGrafter"/>
</dbReference>
<sequence length="453" mass="48302">MNLGILVLFVAIILFGVLAFKGISALILAPLVTCFVLICTPLLAGTDISILTSLKDQFMPAAAGYVSDYFLVFFMGALFGAVYQFTGAAKSIARWLAGMCHGKFVAPIIMCITGLLTYGGISGFVVFFVVYPIALQMFRSANLTRRLIPAAISAGCWTWSMYGPGSPSIQNVIPTDILGTTATAALLPSVIATVASFVMIFIWLEYRARSFSRRGFFFHDPRMKTQLSPEELQEDDPNESLPNPYLALIPILAILVLFNAPLFRQADGTMGGLPVETSVFIGVVLATVLFFIRIEGGLNGWIKVFNKGAADSGVSILNTAIVVGFGGVVQNTKGFDDLVNSLQNLNMNPLIFVMITVAVCAGACGSASGGMGVAFNALKDVYASLGADFQYVHRIGAIAAGTLDTLPHQGAQITLLSICKCTHKEAYFDIAITQIAVPFITCFIFIGLASAGL</sequence>
<comment type="caution">
    <text evidence="8">The sequence shown here is derived from an EMBL/GenBank/DDBJ whole genome shotgun (WGS) entry which is preliminary data.</text>
</comment>
<proteinExistence type="predicted"/>
<evidence type="ECO:0000256" key="1">
    <source>
        <dbReference type="ARBA" id="ARBA00004651"/>
    </source>
</evidence>
<dbReference type="RefSeq" id="WP_191378885.1">
    <property type="nucleotide sequence ID" value="NZ_DYUC01000008.1"/>
</dbReference>
<dbReference type="Proteomes" id="UP000760668">
    <property type="component" value="Unassembled WGS sequence"/>
</dbReference>
<feature type="transmembrane region" description="Helical" evidence="6">
    <location>
        <begin position="350"/>
        <end position="375"/>
    </location>
</feature>
<feature type="transmembrane region" description="Helical" evidence="6">
    <location>
        <begin position="105"/>
        <end position="131"/>
    </location>
</feature>
<feature type="transmembrane region" description="Helical" evidence="6">
    <location>
        <begin position="275"/>
        <end position="292"/>
    </location>
</feature>
<gene>
    <name evidence="8" type="ORF">K8V01_00575</name>
</gene>
<keyword evidence="4 6" id="KW-1133">Transmembrane helix</keyword>
<reference evidence="8" key="1">
    <citation type="journal article" date="2021" name="PeerJ">
        <title>Extensive microbial diversity within the chicken gut microbiome revealed by metagenomics and culture.</title>
        <authorList>
            <person name="Gilroy R."/>
            <person name="Ravi A."/>
            <person name="Getino M."/>
            <person name="Pursley I."/>
            <person name="Horton D.L."/>
            <person name="Alikhan N.F."/>
            <person name="Baker D."/>
            <person name="Gharbi K."/>
            <person name="Hall N."/>
            <person name="Watson M."/>
            <person name="Adriaenssens E.M."/>
            <person name="Foster-Nyarko E."/>
            <person name="Jarju S."/>
            <person name="Secka A."/>
            <person name="Antonio M."/>
            <person name="Oren A."/>
            <person name="Chaudhuri R.R."/>
            <person name="La Ragione R."/>
            <person name="Hildebrand F."/>
            <person name="Pallen M.J."/>
        </authorList>
    </citation>
    <scope>NUCLEOTIDE SEQUENCE</scope>
    <source>
        <strain evidence="8">CHK179-5677</strain>
    </source>
</reference>
<feature type="transmembrane region" description="Helical" evidence="6">
    <location>
        <begin position="245"/>
        <end position="263"/>
    </location>
</feature>
<reference evidence="8" key="2">
    <citation type="submission" date="2021-09" db="EMBL/GenBank/DDBJ databases">
        <authorList>
            <person name="Gilroy R."/>
        </authorList>
    </citation>
    <scope>NUCLEOTIDE SEQUENCE</scope>
    <source>
        <strain evidence="8">CHK179-5677</strain>
    </source>
</reference>
<evidence type="ECO:0000256" key="5">
    <source>
        <dbReference type="ARBA" id="ARBA00023136"/>
    </source>
</evidence>
<feature type="domain" description="Na+/H+ antiporter NhaC-like C-terminal" evidence="7">
    <location>
        <begin position="173"/>
        <end position="398"/>
    </location>
</feature>
<evidence type="ECO:0000256" key="4">
    <source>
        <dbReference type="ARBA" id="ARBA00022989"/>
    </source>
</evidence>
<dbReference type="GO" id="GO:0015128">
    <property type="term" value="F:gluconate transmembrane transporter activity"/>
    <property type="evidence" value="ECO:0007669"/>
    <property type="project" value="InterPro"/>
</dbReference>
<feature type="transmembrane region" description="Helical" evidence="6">
    <location>
        <begin position="29"/>
        <end position="54"/>
    </location>
</feature>
<keyword evidence="3 6" id="KW-0812">Transmembrane</keyword>
<accession>A0A921MJL9</accession>
<evidence type="ECO:0000259" key="7">
    <source>
        <dbReference type="Pfam" id="PF03553"/>
    </source>
</evidence>
<protein>
    <submittedName>
        <fullName evidence="8">GntP family permease</fullName>
    </submittedName>
</protein>
<comment type="subcellular location">
    <subcellularLocation>
        <location evidence="1">Cell membrane</location>
        <topology evidence="1">Multi-pass membrane protein</topology>
    </subcellularLocation>
</comment>
<feature type="transmembrane region" description="Helical" evidence="6">
    <location>
        <begin position="182"/>
        <end position="204"/>
    </location>
</feature>
<dbReference type="PANTHER" id="PTHR30354:SF7">
    <property type="entry name" value="BLL7963 PROTEIN"/>
    <property type="match status" value="1"/>
</dbReference>
<name>A0A921MJL9_9FIRM</name>
<feature type="transmembrane region" description="Helical" evidence="6">
    <location>
        <begin position="426"/>
        <end position="449"/>
    </location>
</feature>
<dbReference type="InterPro" id="IPR003474">
    <property type="entry name" value="Glcn_transporter"/>
</dbReference>
<dbReference type="Pfam" id="PF03553">
    <property type="entry name" value="Na_H_antiporter"/>
    <property type="match status" value="1"/>
</dbReference>
<dbReference type="AlphaFoldDB" id="A0A921MJL9"/>
<evidence type="ECO:0000313" key="8">
    <source>
        <dbReference type="EMBL" id="HJG85515.1"/>
    </source>
</evidence>
<dbReference type="InterPro" id="IPR018461">
    <property type="entry name" value="Na/H_Antiport_NhaC-like_C"/>
</dbReference>
<evidence type="ECO:0000256" key="6">
    <source>
        <dbReference type="SAM" id="Phobius"/>
    </source>
</evidence>
<evidence type="ECO:0000256" key="3">
    <source>
        <dbReference type="ARBA" id="ARBA00022692"/>
    </source>
</evidence>
<keyword evidence="5 6" id="KW-0472">Membrane</keyword>
<organism evidence="8 9">
    <name type="scientific">Pseudoflavonifractor capillosus</name>
    <dbReference type="NCBI Taxonomy" id="106588"/>
    <lineage>
        <taxon>Bacteria</taxon>
        <taxon>Bacillati</taxon>
        <taxon>Bacillota</taxon>
        <taxon>Clostridia</taxon>
        <taxon>Eubacteriales</taxon>
        <taxon>Oscillospiraceae</taxon>
        <taxon>Pseudoflavonifractor</taxon>
    </lineage>
</organism>